<comment type="similarity">
    <text evidence="1">Belongs to the bacterial ribosomal protein bL27 family.</text>
</comment>
<reference evidence="5" key="1">
    <citation type="submission" date="2016-04" db="EMBL/GenBank/DDBJ databases">
        <title>Cephalotus genome sequencing.</title>
        <authorList>
            <person name="Fukushima K."/>
            <person name="Hasebe M."/>
            <person name="Fang X."/>
        </authorList>
    </citation>
    <scope>NUCLEOTIDE SEQUENCE [LARGE SCALE GENOMIC DNA]</scope>
    <source>
        <strain evidence="5">cv. St1</strain>
    </source>
</reference>
<dbReference type="STRING" id="3775.A0A1Q3DG10"/>
<keyword evidence="2" id="KW-0689">Ribosomal protein</keyword>
<dbReference type="PANTHER" id="PTHR15893:SF0">
    <property type="entry name" value="LARGE RIBOSOMAL SUBUNIT PROTEIN BL27M"/>
    <property type="match status" value="1"/>
</dbReference>
<keyword evidence="3" id="KW-0687">Ribonucleoprotein</keyword>
<evidence type="ECO:0000256" key="2">
    <source>
        <dbReference type="ARBA" id="ARBA00022980"/>
    </source>
</evidence>
<protein>
    <submittedName>
        <fullName evidence="4">Ribosomal_L27 domain-containing protein</fullName>
    </submittedName>
</protein>
<comment type="caution">
    <text evidence="4">The sequence shown here is derived from an EMBL/GenBank/DDBJ whole genome shotgun (WGS) entry which is preliminary data.</text>
</comment>
<keyword evidence="5" id="KW-1185">Reference proteome</keyword>
<dbReference type="GO" id="GO:1990904">
    <property type="term" value="C:ribonucleoprotein complex"/>
    <property type="evidence" value="ECO:0007669"/>
    <property type="project" value="UniProtKB-KW"/>
</dbReference>
<dbReference type="InParanoid" id="A0A1Q3DG10"/>
<evidence type="ECO:0000313" key="4">
    <source>
        <dbReference type="EMBL" id="GAV91243.1"/>
    </source>
</evidence>
<dbReference type="OrthoDB" id="1867012at2759"/>
<dbReference type="Proteomes" id="UP000187406">
    <property type="component" value="Unassembled WGS sequence"/>
</dbReference>
<dbReference type="Gene3D" id="2.40.50.100">
    <property type="match status" value="1"/>
</dbReference>
<dbReference type="AlphaFoldDB" id="A0A1Q3DG10"/>
<evidence type="ECO:0000313" key="5">
    <source>
        <dbReference type="Proteomes" id="UP000187406"/>
    </source>
</evidence>
<dbReference type="InterPro" id="IPR001684">
    <property type="entry name" value="Ribosomal_bL27"/>
</dbReference>
<feature type="non-terminal residue" evidence="4">
    <location>
        <position position="99"/>
    </location>
</feature>
<gene>
    <name evidence="4" type="ORF">CFOL_v3_34642</name>
</gene>
<organism evidence="4 5">
    <name type="scientific">Cephalotus follicularis</name>
    <name type="common">Albany pitcher plant</name>
    <dbReference type="NCBI Taxonomy" id="3775"/>
    <lineage>
        <taxon>Eukaryota</taxon>
        <taxon>Viridiplantae</taxon>
        <taxon>Streptophyta</taxon>
        <taxon>Embryophyta</taxon>
        <taxon>Tracheophyta</taxon>
        <taxon>Spermatophyta</taxon>
        <taxon>Magnoliopsida</taxon>
        <taxon>eudicotyledons</taxon>
        <taxon>Gunneridae</taxon>
        <taxon>Pentapetalae</taxon>
        <taxon>rosids</taxon>
        <taxon>fabids</taxon>
        <taxon>Oxalidales</taxon>
        <taxon>Cephalotaceae</taxon>
        <taxon>Cephalotus</taxon>
    </lineage>
</organism>
<dbReference type="Pfam" id="PF01016">
    <property type="entry name" value="Ribosomal_L27"/>
    <property type="match status" value="1"/>
</dbReference>
<accession>A0A1Q3DG10</accession>
<evidence type="ECO:0000256" key="3">
    <source>
        <dbReference type="ARBA" id="ARBA00023274"/>
    </source>
</evidence>
<proteinExistence type="inferred from homology"/>
<sequence length="99" mass="10990">MPEGLQHIQFHPGKNVGIGKDHTIFSLIDGLVKFEIFGPDRKQISVYPRVVQPKNPNSARKRENFRLREHKKAGKEGFVAKSQLVLAAAVDAADSNPVC</sequence>
<evidence type="ECO:0000256" key="1">
    <source>
        <dbReference type="ARBA" id="ARBA00010797"/>
    </source>
</evidence>
<dbReference type="GO" id="GO:0006412">
    <property type="term" value="P:translation"/>
    <property type="evidence" value="ECO:0007669"/>
    <property type="project" value="InterPro"/>
</dbReference>
<dbReference type="EMBL" id="BDDD01007149">
    <property type="protein sequence ID" value="GAV91243.1"/>
    <property type="molecule type" value="Genomic_DNA"/>
</dbReference>
<dbReference type="GO" id="GO:0003735">
    <property type="term" value="F:structural constituent of ribosome"/>
    <property type="evidence" value="ECO:0007669"/>
    <property type="project" value="InterPro"/>
</dbReference>
<dbReference type="PANTHER" id="PTHR15893">
    <property type="entry name" value="RIBOSOMAL PROTEIN L27"/>
    <property type="match status" value="1"/>
</dbReference>
<dbReference type="GO" id="GO:0005840">
    <property type="term" value="C:ribosome"/>
    <property type="evidence" value="ECO:0007669"/>
    <property type="project" value="UniProtKB-KW"/>
</dbReference>
<name>A0A1Q3DG10_CEPFO</name>
<dbReference type="SUPFAM" id="SSF110324">
    <property type="entry name" value="Ribosomal L27 protein-like"/>
    <property type="match status" value="1"/>
</dbReference>